<name>A0ABD2JGS8_9BILA</name>
<dbReference type="EMBL" id="JBICBT010000971">
    <property type="protein sequence ID" value="KAL3089833.1"/>
    <property type="molecule type" value="Genomic_DNA"/>
</dbReference>
<dbReference type="GO" id="GO:0006370">
    <property type="term" value="P:7-methylguanosine mRNA capping"/>
    <property type="evidence" value="ECO:0007669"/>
    <property type="project" value="UniProtKB-ARBA"/>
</dbReference>
<dbReference type="SUPFAM" id="SSF53335">
    <property type="entry name" value="S-adenosyl-L-methionine-dependent methyltransferases"/>
    <property type="match status" value="1"/>
</dbReference>
<evidence type="ECO:0000259" key="2">
    <source>
        <dbReference type="Pfam" id="PF01728"/>
    </source>
</evidence>
<dbReference type="Proteomes" id="UP001620626">
    <property type="component" value="Unassembled WGS sequence"/>
</dbReference>
<dbReference type="InterPro" id="IPR050851">
    <property type="entry name" value="mRNA_Cap_2O-Ribose_MeTrfase"/>
</dbReference>
<accession>A0ABD2JGS8</accession>
<dbReference type="AlphaFoldDB" id="A0ABD2JGS8"/>
<dbReference type="PANTHER" id="PTHR16121:SF2">
    <property type="entry name" value="CAP-SPECIFIC MRNA (NUCLEOSIDE-2'-O-)-METHYLTRANSFERASE 2"/>
    <property type="match status" value="1"/>
</dbReference>
<gene>
    <name evidence="3" type="ORF">niasHT_022465</name>
</gene>
<dbReference type="InterPro" id="IPR029063">
    <property type="entry name" value="SAM-dependent_MTases_sf"/>
</dbReference>
<evidence type="ECO:0000313" key="4">
    <source>
        <dbReference type="Proteomes" id="UP001620626"/>
    </source>
</evidence>
<dbReference type="GO" id="GO:0005634">
    <property type="term" value="C:nucleus"/>
    <property type="evidence" value="ECO:0007669"/>
    <property type="project" value="UniProtKB-ARBA"/>
</dbReference>
<dbReference type="Pfam" id="PF01728">
    <property type="entry name" value="FtsJ"/>
    <property type="match status" value="1"/>
</dbReference>
<protein>
    <recommendedName>
        <fullName evidence="2">Ribosomal RNA methyltransferase FtsJ domain-containing protein</fullName>
    </recommendedName>
</protein>
<feature type="region of interest" description="Disordered" evidence="1">
    <location>
        <begin position="785"/>
        <end position="827"/>
    </location>
</feature>
<proteinExistence type="predicted"/>
<feature type="compositionally biased region" description="Polar residues" evidence="1">
    <location>
        <begin position="785"/>
        <end position="799"/>
    </location>
</feature>
<dbReference type="PANTHER" id="PTHR16121">
    <property type="entry name" value="CAP-SPECIFIC MRNA (NUCLEOSIDE-2'-O-)-METHYLTRANSFERASE 1-RELATED"/>
    <property type="match status" value="1"/>
</dbReference>
<organism evidence="3 4">
    <name type="scientific">Heterodera trifolii</name>
    <dbReference type="NCBI Taxonomy" id="157864"/>
    <lineage>
        <taxon>Eukaryota</taxon>
        <taxon>Metazoa</taxon>
        <taxon>Ecdysozoa</taxon>
        <taxon>Nematoda</taxon>
        <taxon>Chromadorea</taxon>
        <taxon>Rhabditida</taxon>
        <taxon>Tylenchina</taxon>
        <taxon>Tylenchomorpha</taxon>
        <taxon>Tylenchoidea</taxon>
        <taxon>Heteroderidae</taxon>
        <taxon>Heteroderinae</taxon>
        <taxon>Heterodera</taxon>
    </lineage>
</organism>
<dbReference type="InterPro" id="IPR002877">
    <property type="entry name" value="RNA_MeTrfase_FtsJ_dom"/>
</dbReference>
<dbReference type="Gene3D" id="3.40.50.12760">
    <property type="match status" value="1"/>
</dbReference>
<keyword evidence="4" id="KW-1185">Reference proteome</keyword>
<reference evidence="3 4" key="1">
    <citation type="submission" date="2024-10" db="EMBL/GenBank/DDBJ databases">
        <authorList>
            <person name="Kim D."/>
        </authorList>
    </citation>
    <scope>NUCLEOTIDE SEQUENCE [LARGE SCALE GENOMIC DNA]</scope>
    <source>
        <strain evidence="3">BH-2024</strain>
    </source>
</reference>
<comment type="caution">
    <text evidence="3">The sequence shown here is derived from an EMBL/GenBank/DDBJ whole genome shotgun (WGS) entry which is preliminary data.</text>
</comment>
<sequence>MDVRQSYGQLVSTLGHKSFLLGGQNVVDKCCEGNGKQQKCDEFEEESFEKLGQIRDALNSVKCRVNSVCARHGTDRWHSFTSFTHPLKGLPAWVSSRIIDSFATQQQKNGCEGLSSSALLLYTQAFCKFVQLIDAHSELLAPFKQCQNGRSSPRSLHLCELPGAFVAALKHSLPPEQSNALQWFINGLNPHWEWTAPTLSSPSPSHCSAAFELNNDLLLLDEDSECSVGAFGWSGAGDVMSEDEWDDAFLAHRFGILPQCGGADNGTNDFNKFDLVTADGGFDCADNPSCQELLMLPLIKRQIQIALKCLRPGGTFLLKAFTFFEREMVALIASLCAAFGEVRCTKPPSSKPSNSEVYLLCLDFIGCSSSVFANQNGHHRCQFDLIFLERILDAARTLAGHQIGFIEFNLATFRRLSQDERTIISIEKCSAVELWGARILSKIRPEQCPKLAQPSHCFWHQIWHPKNSDKVLRMMEQLRHDEPASSQFAPLIFMPNCAPFFAWLLSQQQLPYSNGRRHKATNGADNGDEQNGIGLGGSTASVFVVFGRIGDAAQRNGTRRVEHSLFAHPNWLKGAEMVSDLCSDVATKTDDQKQCINTTTNNGLVHHLQLSSKLEWLGFLVEQCQSVASSNLSFLELSLAPSEAILVSFANNFQHFAPFPFWSRFSASVFVTLCSIFQHVQQTFCQNGSAKFRFSQPNPTICVPLSHFLASICSVYKAHIDSDERWTLLKFLPLRFFEMPVKIARENENGKVSGDGQQQQLKLLGEQIAEFNARTIALSRFANAQASPKTTPMLSNDNGTIGDRIGNGPTEAPRAKRMRRDNPPGNE</sequence>
<evidence type="ECO:0000313" key="3">
    <source>
        <dbReference type="EMBL" id="KAL3089833.1"/>
    </source>
</evidence>
<dbReference type="GO" id="GO:0004483">
    <property type="term" value="F:methyltransferase cap1 activity"/>
    <property type="evidence" value="ECO:0007669"/>
    <property type="project" value="UniProtKB-ARBA"/>
</dbReference>
<feature type="domain" description="Ribosomal RNA methyltransferase FtsJ" evidence="2">
    <location>
        <begin position="151"/>
        <end position="364"/>
    </location>
</feature>
<evidence type="ECO:0000256" key="1">
    <source>
        <dbReference type="SAM" id="MobiDB-lite"/>
    </source>
</evidence>